<evidence type="ECO:0000313" key="2">
    <source>
        <dbReference type="Proteomes" id="UP001465976"/>
    </source>
</evidence>
<reference evidence="1 2" key="1">
    <citation type="submission" date="2024-02" db="EMBL/GenBank/DDBJ databases">
        <title>A draft genome for the cacao thread blight pathogen Marasmius crinis-equi.</title>
        <authorList>
            <person name="Cohen S.P."/>
            <person name="Baruah I.K."/>
            <person name="Amoako-Attah I."/>
            <person name="Bukari Y."/>
            <person name="Meinhardt L.W."/>
            <person name="Bailey B.A."/>
        </authorList>
    </citation>
    <scope>NUCLEOTIDE SEQUENCE [LARGE SCALE GENOMIC DNA]</scope>
    <source>
        <strain evidence="1 2">GH-76</strain>
    </source>
</reference>
<keyword evidence="2" id="KW-1185">Reference proteome</keyword>
<organism evidence="1 2">
    <name type="scientific">Marasmius crinis-equi</name>
    <dbReference type="NCBI Taxonomy" id="585013"/>
    <lineage>
        <taxon>Eukaryota</taxon>
        <taxon>Fungi</taxon>
        <taxon>Dikarya</taxon>
        <taxon>Basidiomycota</taxon>
        <taxon>Agaricomycotina</taxon>
        <taxon>Agaricomycetes</taxon>
        <taxon>Agaricomycetidae</taxon>
        <taxon>Agaricales</taxon>
        <taxon>Marasmiineae</taxon>
        <taxon>Marasmiaceae</taxon>
        <taxon>Marasmius</taxon>
    </lineage>
</organism>
<dbReference type="EMBL" id="JBAHYK010005020">
    <property type="protein sequence ID" value="KAL0562617.1"/>
    <property type="molecule type" value="Genomic_DNA"/>
</dbReference>
<proteinExistence type="predicted"/>
<accession>A0ABR3EIC2</accession>
<comment type="caution">
    <text evidence="1">The sequence shown here is derived from an EMBL/GenBank/DDBJ whole genome shotgun (WGS) entry which is preliminary data.</text>
</comment>
<sequence>MAKGKQSDNNDKTSFTATHQKLVQTHYLTEYRDFVLKVDPNFDNPRCKELRDWLTTKANAIFQLIKTQTAPFDNCPSLDDDKVKADIEACKRVFWNYRNQKLKYEALGGGSPGGMSAKEARKAIDRVLDFASGVTGRKLFERENKEKIIEESKALGLD</sequence>
<evidence type="ECO:0000313" key="1">
    <source>
        <dbReference type="EMBL" id="KAL0562617.1"/>
    </source>
</evidence>
<gene>
    <name evidence="1" type="ORF">V5O48_019467</name>
</gene>
<dbReference type="Proteomes" id="UP001465976">
    <property type="component" value="Unassembled WGS sequence"/>
</dbReference>
<feature type="non-terminal residue" evidence="1">
    <location>
        <position position="158"/>
    </location>
</feature>
<name>A0ABR3EIC2_9AGAR</name>
<protein>
    <submittedName>
        <fullName evidence="1">Uncharacterized protein</fullName>
    </submittedName>
</protein>